<evidence type="ECO:0000313" key="2">
    <source>
        <dbReference type="Proteomes" id="UP000478052"/>
    </source>
</evidence>
<name>A0A6G0Z2G7_APHCR</name>
<dbReference type="Proteomes" id="UP000478052">
    <property type="component" value="Unassembled WGS sequence"/>
</dbReference>
<proteinExistence type="predicted"/>
<organism evidence="1 2">
    <name type="scientific">Aphis craccivora</name>
    <name type="common">Cowpea aphid</name>
    <dbReference type="NCBI Taxonomy" id="307492"/>
    <lineage>
        <taxon>Eukaryota</taxon>
        <taxon>Metazoa</taxon>
        <taxon>Ecdysozoa</taxon>
        <taxon>Arthropoda</taxon>
        <taxon>Hexapoda</taxon>
        <taxon>Insecta</taxon>
        <taxon>Pterygota</taxon>
        <taxon>Neoptera</taxon>
        <taxon>Paraneoptera</taxon>
        <taxon>Hemiptera</taxon>
        <taxon>Sternorrhyncha</taxon>
        <taxon>Aphidomorpha</taxon>
        <taxon>Aphidoidea</taxon>
        <taxon>Aphididae</taxon>
        <taxon>Aphidini</taxon>
        <taxon>Aphis</taxon>
        <taxon>Aphis</taxon>
    </lineage>
</organism>
<accession>A0A6G0Z2G7</accession>
<reference evidence="1 2" key="1">
    <citation type="submission" date="2019-08" db="EMBL/GenBank/DDBJ databases">
        <title>Whole genome of Aphis craccivora.</title>
        <authorList>
            <person name="Voronova N.V."/>
            <person name="Shulinski R.S."/>
            <person name="Bandarenka Y.V."/>
            <person name="Zhorov D.G."/>
            <person name="Warner D."/>
        </authorList>
    </citation>
    <scope>NUCLEOTIDE SEQUENCE [LARGE SCALE GENOMIC DNA]</scope>
    <source>
        <strain evidence="1">180601</strain>
        <tissue evidence="1">Whole Body</tissue>
    </source>
</reference>
<sequence length="382" mass="43158">LTPKPTCNLTISFKKLNQTHINDLEYLNASLNVKCQFIIASEARIGKDFSNKYFSFCKGFAVEYTKNNLRRSDGVVIFVNNDIIHNTTELIIQDTNCLFTTINHNGHSYGTYIINLQISDINTFLTQFNIIITSIINKHKNTKIIILGVLNTLHFTSHVNIAIHTRHYTFDFVHYCRRLAAAVVRRRLTMRDGHAVKRHPVATVNVRGNTRHRVDSCAGHFGCRVAIEYIYSNLHRTEATARATVSRPSRKTSVAPSATTVCAVSTRRGAGTRRRHVHEQADAEYRAACRSRPERCGPTFPRRRAGCAAAVPDTDFRQRAPSAVNCLYGAMFAVRGAGHRDTVCLRGFHHRSPISTAHDESVTLCTRPSRLFRRQKPGRRSQ</sequence>
<gene>
    <name evidence="1" type="ORF">FWK35_00024547</name>
</gene>
<evidence type="ECO:0000313" key="1">
    <source>
        <dbReference type="EMBL" id="KAF0764829.1"/>
    </source>
</evidence>
<dbReference type="EMBL" id="VUJU01001541">
    <property type="protein sequence ID" value="KAF0764829.1"/>
    <property type="molecule type" value="Genomic_DNA"/>
</dbReference>
<keyword evidence="2" id="KW-1185">Reference proteome</keyword>
<feature type="non-terminal residue" evidence="1">
    <location>
        <position position="1"/>
    </location>
</feature>
<protein>
    <submittedName>
        <fullName evidence="1">Uncharacterized protein</fullName>
    </submittedName>
</protein>
<comment type="caution">
    <text evidence="1">The sequence shown here is derived from an EMBL/GenBank/DDBJ whole genome shotgun (WGS) entry which is preliminary data.</text>
</comment>
<feature type="non-terminal residue" evidence="1">
    <location>
        <position position="382"/>
    </location>
</feature>
<dbReference type="AlphaFoldDB" id="A0A6G0Z2G7"/>